<evidence type="ECO:0000313" key="3">
    <source>
        <dbReference type="Proteomes" id="UP001607069"/>
    </source>
</evidence>
<comment type="caution">
    <text evidence="2">The sequence shown here is derived from an EMBL/GenBank/DDBJ whole genome shotgun (WGS) entry which is preliminary data.</text>
</comment>
<dbReference type="EMBL" id="JBIHMK010000075">
    <property type="protein sequence ID" value="MFH0250263.1"/>
    <property type="molecule type" value="Genomic_DNA"/>
</dbReference>
<organism evidence="2 3">
    <name type="scientific">Streptomyces chitinivorans</name>
    <dbReference type="NCBI Taxonomy" id="1257027"/>
    <lineage>
        <taxon>Bacteria</taxon>
        <taxon>Bacillati</taxon>
        <taxon>Actinomycetota</taxon>
        <taxon>Actinomycetes</taxon>
        <taxon>Kitasatosporales</taxon>
        <taxon>Streptomycetaceae</taxon>
        <taxon>Streptomyces</taxon>
    </lineage>
</organism>
<keyword evidence="3" id="KW-1185">Reference proteome</keyword>
<evidence type="ECO:0000313" key="2">
    <source>
        <dbReference type="EMBL" id="MFH0250263.1"/>
    </source>
</evidence>
<gene>
    <name evidence="2" type="ORF">ACG5V6_18870</name>
</gene>
<dbReference type="Proteomes" id="UP001607069">
    <property type="component" value="Unassembled WGS sequence"/>
</dbReference>
<reference evidence="2 3" key="1">
    <citation type="submission" date="2024-10" db="EMBL/GenBank/DDBJ databases">
        <authorList>
            <person name="Cho J.-C."/>
        </authorList>
    </citation>
    <scope>NUCLEOTIDE SEQUENCE [LARGE SCALE GENOMIC DNA]</scope>
    <source>
        <strain evidence="2 3">KCTC29696</strain>
    </source>
</reference>
<dbReference type="RefSeq" id="WP_394631226.1">
    <property type="nucleotide sequence ID" value="NZ_JBIHMK010000075.1"/>
</dbReference>
<sequence length="51" mass="5130">MPTALFGAGAGLALALPLYAVALRAVAAARERRTARAPGTEEPAGRRPVSG</sequence>
<feature type="region of interest" description="Disordered" evidence="1">
    <location>
        <begin position="31"/>
        <end position="51"/>
    </location>
</feature>
<evidence type="ECO:0000256" key="1">
    <source>
        <dbReference type="SAM" id="MobiDB-lite"/>
    </source>
</evidence>
<accession>A0ABW7HWW1</accession>
<protein>
    <submittedName>
        <fullName evidence="2">Uncharacterized protein</fullName>
    </submittedName>
</protein>
<proteinExistence type="predicted"/>
<name>A0ABW7HWW1_9ACTN</name>